<comment type="subunit">
    <text evidence="12">Monomer. Interacts with DnaB.</text>
</comment>
<feature type="zinc finger region" description="CHC2-type" evidence="12 14">
    <location>
        <begin position="53"/>
        <end position="77"/>
    </location>
</feature>
<evidence type="ECO:0000256" key="5">
    <source>
        <dbReference type="ARBA" id="ARBA00022705"/>
    </source>
</evidence>
<dbReference type="SMART" id="SM00400">
    <property type="entry name" value="ZnF_CHCC"/>
    <property type="match status" value="1"/>
</dbReference>
<keyword evidence="9" id="KW-0460">Magnesium</keyword>
<dbReference type="SUPFAM" id="SSF56731">
    <property type="entry name" value="DNA primase core"/>
    <property type="match status" value="1"/>
</dbReference>
<dbReference type="GO" id="GO:1990077">
    <property type="term" value="C:primosome complex"/>
    <property type="evidence" value="ECO:0007669"/>
    <property type="project" value="UniProtKB-KW"/>
</dbReference>
<keyword evidence="4 12" id="KW-0548">Nucleotidyltransferase</keyword>
<protein>
    <recommendedName>
        <fullName evidence="12 13">DNA primase</fullName>
        <ecNumber evidence="12">2.7.7.101</ecNumber>
    </recommendedName>
</protein>
<reference evidence="18" key="1">
    <citation type="submission" date="2015-11" db="EMBL/GenBank/DDBJ databases">
        <authorList>
            <person name="Varghese N."/>
        </authorList>
    </citation>
    <scope>NUCLEOTIDE SEQUENCE [LARGE SCALE GENOMIC DNA]</scope>
    <source>
        <strain evidence="18">DSM 45899</strain>
    </source>
</reference>
<gene>
    <name evidence="12" type="primary">dnaG</name>
    <name evidence="17" type="ORF">Ga0074812_101314</name>
</gene>
<dbReference type="InterPro" id="IPR013264">
    <property type="entry name" value="DNAG_N"/>
</dbReference>
<dbReference type="InterPro" id="IPR013173">
    <property type="entry name" value="DNA_primase_DnaG_DnaB-bd_dom"/>
</dbReference>
<sequence>MAGPPDVIREGSVAGRIRDADIALVRERSPIADIVGDHVQLRPVGGGSLVGLCPFHDEKSPSFNVRPSVGFFHCFGCNEGGDVYAFVRKIDGLSFPEAVERLARRAGITLTYEGGGPTSRAVTSQRQRLLDAHRLATEFYVEQLYSSPDARAGWEFLASRGFDRSAAERFGLGYAPASWDALTRHLLARRFTAEELELGGLAKRGGRGGLIDRFHHRLLWPIRDLGGEVVGFGGRRLAEGSDAGPKYLNTAETPLFKKARLLYGADLARRDIARRYQVVVVEGYTDVMACHLSGVTTAVASCGTSFGSDHVAIVRRLLMDSDSRTGEVIFTFDGDQAGQAAALRAFEFEERFVTQTFVAVQPDGLDPCDLWTQRGDAAVRDLVAARQPLFEFAIRGAIDRYDLNTTEGRLAALDAAAPLVNRLKDAGIRHRYAVNLDRWLGFLDERFVVERVAAHRSRAQGSPGAPGSSGVQGSSSAPGSSGAHGSTRARGGSGADGTAAAASARRGSEPAPDEATAIVERETLKLALQHPGLAGPMFDTLAAELFTVPVHRAVRELIATAGGVCAGLYAAGDPSGWVAAVVAAAPDEELRRFVLALAVEGVLCDHDVDDRYVDDQMSRVQELHVTRRIREVKSRVQRLNPTSDSDAFNRAFGELIALEQHKLQLRERGVGAA</sequence>
<evidence type="ECO:0000256" key="9">
    <source>
        <dbReference type="ARBA" id="ARBA00022842"/>
    </source>
</evidence>
<dbReference type="Pfam" id="PF10410">
    <property type="entry name" value="DnaB_bind"/>
    <property type="match status" value="1"/>
</dbReference>
<keyword evidence="7 12" id="KW-0863">Zinc-finger</keyword>
<keyword evidence="11 12" id="KW-0804">Transcription</keyword>
<comment type="similarity">
    <text evidence="12 13">Belongs to the DnaG primase family.</text>
</comment>
<dbReference type="FunFam" id="3.90.580.10:FF:000001">
    <property type="entry name" value="DNA primase"/>
    <property type="match status" value="1"/>
</dbReference>
<dbReference type="InterPro" id="IPR006171">
    <property type="entry name" value="TOPRIM_dom"/>
</dbReference>
<proteinExistence type="inferred from homology"/>
<dbReference type="PIRSF" id="PIRSF002811">
    <property type="entry name" value="DnaG"/>
    <property type="match status" value="1"/>
</dbReference>
<dbReference type="GO" id="GO:0000428">
    <property type="term" value="C:DNA-directed RNA polymerase complex"/>
    <property type="evidence" value="ECO:0007669"/>
    <property type="project" value="UniProtKB-KW"/>
</dbReference>
<dbReference type="PANTHER" id="PTHR30313">
    <property type="entry name" value="DNA PRIMASE"/>
    <property type="match status" value="1"/>
</dbReference>
<dbReference type="SUPFAM" id="SSF57783">
    <property type="entry name" value="Zinc beta-ribbon"/>
    <property type="match status" value="1"/>
</dbReference>
<keyword evidence="2 12" id="KW-0639">Primosome</keyword>
<dbReference type="PROSITE" id="PS50880">
    <property type="entry name" value="TOPRIM"/>
    <property type="match status" value="1"/>
</dbReference>
<dbReference type="Pfam" id="PF08278">
    <property type="entry name" value="DnaG_DnaB_bind"/>
    <property type="match status" value="1"/>
</dbReference>
<keyword evidence="6 12" id="KW-0479">Metal-binding</keyword>
<dbReference type="AlphaFoldDB" id="A0A0S4QGE7"/>
<dbReference type="EC" id="2.7.7.101" evidence="12"/>
<comment type="cofactor">
    <cofactor evidence="12 13 14">
        <name>Zn(2+)</name>
        <dbReference type="ChEBI" id="CHEBI:29105"/>
    </cofactor>
    <text evidence="12 13 14">Binds 1 zinc ion per monomer.</text>
</comment>
<dbReference type="EMBL" id="FAOZ01000001">
    <property type="protein sequence ID" value="CUU53816.1"/>
    <property type="molecule type" value="Genomic_DNA"/>
</dbReference>
<evidence type="ECO:0000256" key="7">
    <source>
        <dbReference type="ARBA" id="ARBA00022771"/>
    </source>
</evidence>
<dbReference type="InterPro" id="IPR036977">
    <property type="entry name" value="DNA_primase_Znf_CHC2"/>
</dbReference>
<dbReference type="SMART" id="SM00493">
    <property type="entry name" value="TOPRIM"/>
    <property type="match status" value="1"/>
</dbReference>
<dbReference type="InterPro" id="IPR034151">
    <property type="entry name" value="TOPRIM_DnaG_bac"/>
</dbReference>
<dbReference type="InterPro" id="IPR006295">
    <property type="entry name" value="DNA_primase_DnaG"/>
</dbReference>
<dbReference type="NCBIfam" id="TIGR01391">
    <property type="entry name" value="dnaG"/>
    <property type="match status" value="1"/>
</dbReference>
<dbReference type="InterPro" id="IPR002694">
    <property type="entry name" value="Znf_CHC2"/>
</dbReference>
<dbReference type="Gene3D" id="3.90.980.10">
    <property type="entry name" value="DNA primase, catalytic core, N-terminal domain"/>
    <property type="match status" value="1"/>
</dbReference>
<dbReference type="CDD" id="cd03364">
    <property type="entry name" value="TOPRIM_DnaG_primases"/>
    <property type="match status" value="1"/>
</dbReference>
<evidence type="ECO:0000256" key="4">
    <source>
        <dbReference type="ARBA" id="ARBA00022695"/>
    </source>
</evidence>
<evidence type="ECO:0000256" key="2">
    <source>
        <dbReference type="ARBA" id="ARBA00022515"/>
    </source>
</evidence>
<evidence type="ECO:0000313" key="18">
    <source>
        <dbReference type="Proteomes" id="UP000198802"/>
    </source>
</evidence>
<dbReference type="InterPro" id="IPR030846">
    <property type="entry name" value="DnaG_bac"/>
</dbReference>
<evidence type="ECO:0000256" key="3">
    <source>
        <dbReference type="ARBA" id="ARBA00022679"/>
    </source>
</evidence>
<dbReference type="InterPro" id="IPR037068">
    <property type="entry name" value="DNA_primase_core_N_sf"/>
</dbReference>
<accession>A0A0S4QGE7</accession>
<dbReference type="GO" id="GO:0006269">
    <property type="term" value="P:DNA replication, synthesis of primer"/>
    <property type="evidence" value="ECO:0007669"/>
    <property type="project" value="UniProtKB-UniRule"/>
</dbReference>
<evidence type="ECO:0000256" key="1">
    <source>
        <dbReference type="ARBA" id="ARBA00022478"/>
    </source>
</evidence>
<dbReference type="PANTHER" id="PTHR30313:SF2">
    <property type="entry name" value="DNA PRIMASE"/>
    <property type="match status" value="1"/>
</dbReference>
<evidence type="ECO:0000259" key="16">
    <source>
        <dbReference type="PROSITE" id="PS50880"/>
    </source>
</evidence>
<evidence type="ECO:0000256" key="14">
    <source>
        <dbReference type="PIRSR" id="PIRSR002811-1"/>
    </source>
</evidence>
<feature type="compositionally biased region" description="Low complexity" evidence="15">
    <location>
        <begin position="461"/>
        <end position="505"/>
    </location>
</feature>
<evidence type="ECO:0000256" key="15">
    <source>
        <dbReference type="SAM" id="MobiDB-lite"/>
    </source>
</evidence>
<evidence type="ECO:0000256" key="8">
    <source>
        <dbReference type="ARBA" id="ARBA00022833"/>
    </source>
</evidence>
<feature type="domain" description="Toprim" evidence="16">
    <location>
        <begin position="276"/>
        <end position="362"/>
    </location>
</feature>
<dbReference type="Gene3D" id="3.90.580.10">
    <property type="entry name" value="Zinc finger, CHC2-type domain"/>
    <property type="match status" value="1"/>
</dbReference>
<feature type="region of interest" description="Disordered" evidence="15">
    <location>
        <begin position="456"/>
        <end position="514"/>
    </location>
</feature>
<dbReference type="GO" id="GO:0003677">
    <property type="term" value="F:DNA binding"/>
    <property type="evidence" value="ECO:0007669"/>
    <property type="project" value="UniProtKB-KW"/>
</dbReference>
<comment type="function">
    <text evidence="12 13">RNA polymerase that catalyzes the synthesis of short RNA molecules used as primers for DNA polymerase during DNA replication.</text>
</comment>
<evidence type="ECO:0000313" key="17">
    <source>
        <dbReference type="EMBL" id="CUU53816.1"/>
    </source>
</evidence>
<dbReference type="GO" id="GO:0008270">
    <property type="term" value="F:zinc ion binding"/>
    <property type="evidence" value="ECO:0007669"/>
    <property type="project" value="UniProtKB-UniRule"/>
</dbReference>
<dbReference type="GO" id="GO:0003899">
    <property type="term" value="F:DNA-directed RNA polymerase activity"/>
    <property type="evidence" value="ECO:0007669"/>
    <property type="project" value="UniProtKB-UniRule"/>
</dbReference>
<dbReference type="InterPro" id="IPR019475">
    <property type="entry name" value="DNA_primase_DnaB-bd"/>
</dbReference>
<dbReference type="Pfam" id="PF01807">
    <property type="entry name" value="Zn_ribbon_DnaG"/>
    <property type="match status" value="1"/>
</dbReference>
<evidence type="ECO:0000256" key="6">
    <source>
        <dbReference type="ARBA" id="ARBA00022723"/>
    </source>
</evidence>
<organism evidence="17 18">
    <name type="scientific">Parafrankia irregularis</name>
    <dbReference type="NCBI Taxonomy" id="795642"/>
    <lineage>
        <taxon>Bacteria</taxon>
        <taxon>Bacillati</taxon>
        <taxon>Actinomycetota</taxon>
        <taxon>Actinomycetes</taxon>
        <taxon>Frankiales</taxon>
        <taxon>Frankiaceae</taxon>
        <taxon>Parafrankia</taxon>
    </lineage>
</organism>
<evidence type="ECO:0000256" key="12">
    <source>
        <dbReference type="HAMAP-Rule" id="MF_00974"/>
    </source>
</evidence>
<dbReference type="SMART" id="SM00766">
    <property type="entry name" value="DnaG_DnaB_bind"/>
    <property type="match status" value="1"/>
</dbReference>
<keyword evidence="8 12" id="KW-0862">Zinc</keyword>
<keyword evidence="3 12" id="KW-0808">Transferase</keyword>
<dbReference type="GO" id="GO:0005737">
    <property type="term" value="C:cytoplasm"/>
    <property type="evidence" value="ECO:0007669"/>
    <property type="project" value="TreeGrafter"/>
</dbReference>
<evidence type="ECO:0000256" key="11">
    <source>
        <dbReference type="ARBA" id="ARBA00023163"/>
    </source>
</evidence>
<comment type="catalytic activity">
    <reaction evidence="12">
        <text>ssDNA + n NTP = ssDNA/pppN(pN)n-1 hybrid + (n-1) diphosphate.</text>
        <dbReference type="EC" id="2.7.7.101"/>
    </reaction>
</comment>
<name>A0A0S4QGE7_9ACTN</name>
<evidence type="ECO:0000256" key="13">
    <source>
        <dbReference type="PIRNR" id="PIRNR002811"/>
    </source>
</evidence>
<evidence type="ECO:0000256" key="10">
    <source>
        <dbReference type="ARBA" id="ARBA00023125"/>
    </source>
</evidence>
<comment type="domain">
    <text evidence="12">Contains an N-terminal zinc-binding domain, a central core domain that contains the primase activity, and a C-terminal DnaB-binding domain.</text>
</comment>
<keyword evidence="5 12" id="KW-0235">DNA replication</keyword>
<dbReference type="Proteomes" id="UP000198802">
    <property type="component" value="Unassembled WGS sequence"/>
</dbReference>
<dbReference type="Pfam" id="PF13662">
    <property type="entry name" value="Toprim_4"/>
    <property type="match status" value="1"/>
</dbReference>
<keyword evidence="1 12" id="KW-0240">DNA-directed RNA polymerase</keyword>
<dbReference type="InterPro" id="IPR050219">
    <property type="entry name" value="DnaG_primase"/>
</dbReference>
<dbReference type="HAMAP" id="MF_00974">
    <property type="entry name" value="DNA_primase_DnaG"/>
    <property type="match status" value="1"/>
</dbReference>
<dbReference type="Gene3D" id="3.40.1360.10">
    <property type="match status" value="1"/>
</dbReference>
<keyword evidence="10 12" id="KW-0238">DNA-binding</keyword>
<dbReference type="Pfam" id="PF08275">
    <property type="entry name" value="DNAG_N"/>
    <property type="match status" value="1"/>
</dbReference>
<keyword evidence="18" id="KW-1185">Reference proteome</keyword>